<reference evidence="3" key="2">
    <citation type="journal article" date="2014" name="ISME J.">
        <title>Microbial stratification in low pH oxic and suboxic macroscopic growths along an acid mine drainage.</title>
        <authorList>
            <person name="Mendez-Garcia C."/>
            <person name="Mesa V."/>
            <person name="Sprenger R.R."/>
            <person name="Richter M."/>
            <person name="Diez M.S."/>
            <person name="Solano J."/>
            <person name="Bargiela R."/>
            <person name="Golyshina O.V."/>
            <person name="Manteca A."/>
            <person name="Ramos J.L."/>
            <person name="Gallego J.R."/>
            <person name="Llorente I."/>
            <person name="Martins Dos Santos V.A."/>
            <person name="Jensen O.N."/>
            <person name="Pelaez A.I."/>
            <person name="Sanchez J."/>
            <person name="Ferrer M."/>
        </authorList>
    </citation>
    <scope>NUCLEOTIDE SEQUENCE</scope>
</reference>
<dbReference type="EMBL" id="AUZY01010829">
    <property type="protein sequence ID" value="EQD37037.1"/>
    <property type="molecule type" value="Genomic_DNA"/>
</dbReference>
<keyword evidence="1" id="KW-0175">Coiled coil</keyword>
<organism evidence="3">
    <name type="scientific">mine drainage metagenome</name>
    <dbReference type="NCBI Taxonomy" id="410659"/>
    <lineage>
        <taxon>unclassified sequences</taxon>
        <taxon>metagenomes</taxon>
        <taxon>ecological metagenomes</taxon>
    </lineage>
</organism>
<dbReference type="InterPro" id="IPR011551">
    <property type="entry name" value="NTP_PyrPHydrolase_MazG"/>
</dbReference>
<dbReference type="GO" id="GO:0006203">
    <property type="term" value="P:dGTP catabolic process"/>
    <property type="evidence" value="ECO:0007669"/>
    <property type="project" value="TreeGrafter"/>
</dbReference>
<feature type="coiled-coil region" evidence="1">
    <location>
        <begin position="3"/>
        <end position="30"/>
    </location>
</feature>
<dbReference type="InterPro" id="IPR004518">
    <property type="entry name" value="MazG-like_dom"/>
</dbReference>
<accession>T0YYL6</accession>
<proteinExistence type="predicted"/>
<sequence length="105" mass="12016">FDWERADQVREKVREELQELDEAIAAARGAPDPHIAEELGDVLFALTNWSVHLAIDPEEALRAANAKFERRFRCMERLAAERGASLTALTAAEWDTLWREAKRRA</sequence>
<reference evidence="3" key="1">
    <citation type="submission" date="2013-08" db="EMBL/GenBank/DDBJ databases">
        <authorList>
            <person name="Mendez C."/>
            <person name="Richter M."/>
            <person name="Ferrer M."/>
            <person name="Sanchez J."/>
        </authorList>
    </citation>
    <scope>NUCLEOTIDE SEQUENCE</scope>
</reference>
<dbReference type="GO" id="GO:0046047">
    <property type="term" value="P:TTP catabolic process"/>
    <property type="evidence" value="ECO:0007669"/>
    <property type="project" value="TreeGrafter"/>
</dbReference>
<evidence type="ECO:0000256" key="1">
    <source>
        <dbReference type="SAM" id="Coils"/>
    </source>
</evidence>
<dbReference type="GO" id="GO:0046076">
    <property type="term" value="P:dTTP catabolic process"/>
    <property type="evidence" value="ECO:0007669"/>
    <property type="project" value="TreeGrafter"/>
</dbReference>
<evidence type="ECO:0000313" key="3">
    <source>
        <dbReference type="EMBL" id="EQD37037.1"/>
    </source>
</evidence>
<dbReference type="PANTHER" id="PTHR30522:SF0">
    <property type="entry name" value="NUCLEOSIDE TRIPHOSPHATE PYROPHOSPHOHYDROLASE"/>
    <property type="match status" value="1"/>
</dbReference>
<dbReference type="Pfam" id="PF03819">
    <property type="entry name" value="MazG"/>
    <property type="match status" value="1"/>
</dbReference>
<dbReference type="GO" id="GO:0046052">
    <property type="term" value="P:UTP catabolic process"/>
    <property type="evidence" value="ECO:0007669"/>
    <property type="project" value="TreeGrafter"/>
</dbReference>
<dbReference type="GO" id="GO:0047429">
    <property type="term" value="F:nucleoside triphosphate diphosphatase activity"/>
    <property type="evidence" value="ECO:0007669"/>
    <property type="project" value="InterPro"/>
</dbReference>
<dbReference type="CDD" id="cd11529">
    <property type="entry name" value="NTP-PPase_MazG_Cterm"/>
    <property type="match status" value="1"/>
</dbReference>
<dbReference type="GO" id="GO:0046081">
    <property type="term" value="P:dUTP catabolic process"/>
    <property type="evidence" value="ECO:0007669"/>
    <property type="project" value="TreeGrafter"/>
</dbReference>
<name>T0YYL6_9ZZZZ</name>
<dbReference type="AlphaFoldDB" id="T0YYL6"/>
<feature type="non-terminal residue" evidence="3">
    <location>
        <position position="1"/>
    </location>
</feature>
<evidence type="ECO:0000259" key="2">
    <source>
        <dbReference type="Pfam" id="PF03819"/>
    </source>
</evidence>
<keyword evidence="3" id="KW-0378">Hydrolase</keyword>
<gene>
    <name evidence="3" type="ORF">B1B_16281</name>
</gene>
<dbReference type="GO" id="GO:0046061">
    <property type="term" value="P:dATP catabolic process"/>
    <property type="evidence" value="ECO:0007669"/>
    <property type="project" value="TreeGrafter"/>
</dbReference>
<protein>
    <submittedName>
        <fullName evidence="3">Nucleoside triphosphate pyrophosphohydrolase</fullName>
    </submittedName>
</protein>
<dbReference type="SUPFAM" id="SSF101386">
    <property type="entry name" value="all-alpha NTP pyrophosphatases"/>
    <property type="match status" value="1"/>
</dbReference>
<dbReference type="PANTHER" id="PTHR30522">
    <property type="entry name" value="NUCLEOSIDE TRIPHOSPHATE PYROPHOSPHOHYDROLASE"/>
    <property type="match status" value="1"/>
</dbReference>
<comment type="caution">
    <text evidence="3">The sequence shown here is derived from an EMBL/GenBank/DDBJ whole genome shotgun (WGS) entry which is preliminary data.</text>
</comment>
<dbReference type="InterPro" id="IPR048011">
    <property type="entry name" value="NTP-PPase_MazG-like_C"/>
</dbReference>
<feature type="domain" description="NTP pyrophosphohydrolase MazG-like" evidence="2">
    <location>
        <begin position="10"/>
        <end position="71"/>
    </location>
</feature>
<dbReference type="Gene3D" id="1.10.287.1080">
    <property type="entry name" value="MazG-like"/>
    <property type="match status" value="1"/>
</dbReference>